<sequence>MVGLLSSHISKLGGYRIPSFNLPSKRTCPGRTEQCVKYCYATKGHFLYEGTMNKYERNLIASKQDDFVEKFTNELYLTNIFIRIHSSGDFYNQEYFDKICQVARKRPDTKFLAYTRNYRINIKNAPRNLILFYTVDNSTKTINPDAKHYAFVEHFDVIPEHGSNYKNGIICTSKDCSSCLKCWNKPTNVYFPQKYKKYSERLLDLYVNS</sequence>
<dbReference type="AlphaFoldDB" id="A0A0F9URA6"/>
<dbReference type="InterPro" id="IPR020290">
    <property type="entry name" value="Gp88"/>
</dbReference>
<comment type="caution">
    <text evidence="2">The sequence shown here is derived from an EMBL/GenBank/DDBJ whole genome shotgun (WGS) entry which is preliminary data.</text>
</comment>
<accession>A0A0F9URA6</accession>
<evidence type="ECO:0000313" key="2">
    <source>
        <dbReference type="EMBL" id="KKN95675.1"/>
    </source>
</evidence>
<name>A0A0F9URA6_9ZZZZ</name>
<feature type="domain" description="Gene product 88" evidence="1">
    <location>
        <begin position="17"/>
        <end position="164"/>
    </location>
</feature>
<dbReference type="Pfam" id="PF17338">
    <property type="entry name" value="GP88"/>
    <property type="match status" value="1"/>
</dbReference>
<dbReference type="EMBL" id="LAZR01000069">
    <property type="protein sequence ID" value="KKN95675.1"/>
    <property type="molecule type" value="Genomic_DNA"/>
</dbReference>
<organism evidence="2">
    <name type="scientific">marine sediment metagenome</name>
    <dbReference type="NCBI Taxonomy" id="412755"/>
    <lineage>
        <taxon>unclassified sequences</taxon>
        <taxon>metagenomes</taxon>
        <taxon>ecological metagenomes</taxon>
    </lineage>
</organism>
<gene>
    <name evidence="2" type="ORF">LCGC14_0175440</name>
</gene>
<reference evidence="2" key="1">
    <citation type="journal article" date="2015" name="Nature">
        <title>Complex archaea that bridge the gap between prokaryotes and eukaryotes.</title>
        <authorList>
            <person name="Spang A."/>
            <person name="Saw J.H."/>
            <person name="Jorgensen S.L."/>
            <person name="Zaremba-Niedzwiedzka K."/>
            <person name="Martijn J."/>
            <person name="Lind A.E."/>
            <person name="van Eijk R."/>
            <person name="Schleper C."/>
            <person name="Guy L."/>
            <person name="Ettema T.J."/>
        </authorList>
    </citation>
    <scope>NUCLEOTIDE SEQUENCE</scope>
</reference>
<protein>
    <recommendedName>
        <fullName evidence="1">Gene product 88 domain-containing protein</fullName>
    </recommendedName>
</protein>
<proteinExistence type="predicted"/>
<evidence type="ECO:0000259" key="1">
    <source>
        <dbReference type="Pfam" id="PF17338"/>
    </source>
</evidence>